<dbReference type="AlphaFoldDB" id="A0A8S9RG37"/>
<proteinExistence type="predicted"/>
<evidence type="ECO:0000256" key="1">
    <source>
        <dbReference type="SAM" id="MobiDB-lite"/>
    </source>
</evidence>
<reference evidence="2" key="1">
    <citation type="submission" date="2019-12" db="EMBL/GenBank/DDBJ databases">
        <title>Genome sequencing and annotation of Brassica cretica.</title>
        <authorList>
            <person name="Studholme D.J."/>
            <person name="Sarris P."/>
        </authorList>
    </citation>
    <scope>NUCLEOTIDE SEQUENCE</scope>
    <source>
        <strain evidence="2">PFS-109/04</strain>
        <tissue evidence="2">Leaf</tissue>
    </source>
</reference>
<evidence type="ECO:0000313" key="3">
    <source>
        <dbReference type="Proteomes" id="UP000712600"/>
    </source>
</evidence>
<dbReference type="Proteomes" id="UP000712600">
    <property type="component" value="Unassembled WGS sequence"/>
</dbReference>
<evidence type="ECO:0000313" key="2">
    <source>
        <dbReference type="EMBL" id="KAF3571988.1"/>
    </source>
</evidence>
<name>A0A8S9RG37_BRACR</name>
<sequence>MGNEEVENGIDVVNEVMLEQENLVKADEMDTDENNPSLKEGVVTNEGEEEFQDVTDEETDGNQGPVQEQDYFQARRGYEAWRWYEARSGAGAPFMVLLWNKVGGSGSWVSYLQCFWLNQLKENHVKGYAGGVQGRWKHRELFVFGIKLEVAEYKHYIFLWSAWDDTSGSMTSLSQSIWYVYWTVESNTRGEGDDLISSMSRSWQARQ</sequence>
<feature type="compositionally biased region" description="Acidic residues" evidence="1">
    <location>
        <begin position="46"/>
        <end position="60"/>
    </location>
</feature>
<comment type="caution">
    <text evidence="2">The sequence shown here is derived from an EMBL/GenBank/DDBJ whole genome shotgun (WGS) entry which is preliminary data.</text>
</comment>
<accession>A0A8S9RG37</accession>
<dbReference type="EMBL" id="QGKX02000095">
    <property type="protein sequence ID" value="KAF3571988.1"/>
    <property type="molecule type" value="Genomic_DNA"/>
</dbReference>
<organism evidence="2 3">
    <name type="scientific">Brassica cretica</name>
    <name type="common">Mustard</name>
    <dbReference type="NCBI Taxonomy" id="69181"/>
    <lineage>
        <taxon>Eukaryota</taxon>
        <taxon>Viridiplantae</taxon>
        <taxon>Streptophyta</taxon>
        <taxon>Embryophyta</taxon>
        <taxon>Tracheophyta</taxon>
        <taxon>Spermatophyta</taxon>
        <taxon>Magnoliopsida</taxon>
        <taxon>eudicotyledons</taxon>
        <taxon>Gunneridae</taxon>
        <taxon>Pentapetalae</taxon>
        <taxon>rosids</taxon>
        <taxon>malvids</taxon>
        <taxon>Brassicales</taxon>
        <taxon>Brassicaceae</taxon>
        <taxon>Brassiceae</taxon>
        <taxon>Brassica</taxon>
    </lineage>
</organism>
<protein>
    <submittedName>
        <fullName evidence="2">Uncharacterized protein</fullName>
    </submittedName>
</protein>
<feature type="region of interest" description="Disordered" evidence="1">
    <location>
        <begin position="25"/>
        <end position="66"/>
    </location>
</feature>
<gene>
    <name evidence="2" type="ORF">F2Q69_00059379</name>
</gene>